<organism evidence="1">
    <name type="scientific">Amphimedon queenslandica</name>
    <name type="common">Sponge</name>
    <dbReference type="NCBI Taxonomy" id="400682"/>
    <lineage>
        <taxon>Eukaryota</taxon>
        <taxon>Metazoa</taxon>
        <taxon>Porifera</taxon>
        <taxon>Demospongiae</taxon>
        <taxon>Heteroscleromorpha</taxon>
        <taxon>Haplosclerida</taxon>
        <taxon>Niphatidae</taxon>
        <taxon>Amphimedon</taxon>
    </lineage>
</organism>
<sequence length="36" mass="4323">MIFIVCFITYHLVIKINHLVIMYNTLHSSKCTRNKK</sequence>
<dbReference type="AlphaFoldDB" id="A0A1X7SI70"/>
<reference evidence="1" key="1">
    <citation type="submission" date="2017-05" db="UniProtKB">
        <authorList>
            <consortium name="EnsemblMetazoa"/>
        </authorList>
    </citation>
    <scope>IDENTIFICATION</scope>
</reference>
<name>A0A1X7SI70_AMPQE</name>
<accession>A0A1X7SI70</accession>
<proteinExistence type="predicted"/>
<dbReference type="EnsemblMetazoa" id="Aqu2.1.01739_001">
    <property type="protein sequence ID" value="Aqu2.1.01739_001"/>
    <property type="gene ID" value="Aqu2.1.01739"/>
</dbReference>
<dbReference type="InParanoid" id="A0A1X7SI70"/>
<evidence type="ECO:0000313" key="1">
    <source>
        <dbReference type="EnsemblMetazoa" id="Aqu2.1.01739_001"/>
    </source>
</evidence>
<protein>
    <submittedName>
        <fullName evidence="1">Uncharacterized protein</fullName>
    </submittedName>
</protein>